<feature type="region of interest" description="Disordered" evidence="11">
    <location>
        <begin position="1"/>
        <end position="46"/>
    </location>
</feature>
<dbReference type="InterPro" id="IPR013106">
    <property type="entry name" value="Ig_V-set"/>
</dbReference>
<dbReference type="InterPro" id="IPR013783">
    <property type="entry name" value="Ig-like_fold"/>
</dbReference>
<evidence type="ECO:0000256" key="5">
    <source>
        <dbReference type="ARBA" id="ARBA00022989"/>
    </source>
</evidence>
<evidence type="ECO:0000256" key="4">
    <source>
        <dbReference type="ARBA" id="ARBA00022729"/>
    </source>
</evidence>
<proteinExistence type="predicted"/>
<evidence type="ECO:0000256" key="11">
    <source>
        <dbReference type="SAM" id="MobiDB-lite"/>
    </source>
</evidence>
<accession>A0AAD9BTU7</accession>
<comment type="subcellular location">
    <subcellularLocation>
        <location evidence="1">Cell membrane</location>
        <topology evidence="1">Single-pass type I membrane protein</topology>
    </subcellularLocation>
</comment>
<evidence type="ECO:0000256" key="8">
    <source>
        <dbReference type="ARBA" id="ARBA00023170"/>
    </source>
</evidence>
<comment type="caution">
    <text evidence="13">The sequence shown here is derived from an EMBL/GenBank/DDBJ whole genome shotgun (WGS) entry which is preliminary data.</text>
</comment>
<dbReference type="GO" id="GO:0009897">
    <property type="term" value="C:external side of plasma membrane"/>
    <property type="evidence" value="ECO:0007669"/>
    <property type="project" value="TreeGrafter"/>
</dbReference>
<evidence type="ECO:0000256" key="2">
    <source>
        <dbReference type="ARBA" id="ARBA00022475"/>
    </source>
</evidence>
<dbReference type="SUPFAM" id="SSF48726">
    <property type="entry name" value="Immunoglobulin"/>
    <property type="match status" value="1"/>
</dbReference>
<dbReference type="InterPro" id="IPR003599">
    <property type="entry name" value="Ig_sub"/>
</dbReference>
<dbReference type="Pfam" id="PF07686">
    <property type="entry name" value="V-set"/>
    <property type="match status" value="1"/>
</dbReference>
<dbReference type="PANTHER" id="PTHR25466">
    <property type="entry name" value="T-LYMPHOCYTE ACTIVATION ANTIGEN"/>
    <property type="match status" value="1"/>
</dbReference>
<dbReference type="Proteomes" id="UP001228049">
    <property type="component" value="Unassembled WGS sequence"/>
</dbReference>
<evidence type="ECO:0000256" key="3">
    <source>
        <dbReference type="ARBA" id="ARBA00022692"/>
    </source>
</evidence>
<evidence type="ECO:0000256" key="7">
    <source>
        <dbReference type="ARBA" id="ARBA00023157"/>
    </source>
</evidence>
<reference evidence="13" key="1">
    <citation type="submission" date="2023-04" db="EMBL/GenBank/DDBJ databases">
        <title>Chromosome-level genome of Chaenocephalus aceratus.</title>
        <authorList>
            <person name="Park H."/>
        </authorList>
    </citation>
    <scope>NUCLEOTIDE SEQUENCE</scope>
    <source>
        <strain evidence="13">DE</strain>
        <tissue evidence="13">Muscle</tissue>
    </source>
</reference>
<keyword evidence="10" id="KW-0393">Immunoglobulin domain</keyword>
<protein>
    <submittedName>
        <fullName evidence="13">Butyrophilin subfamily 2 member A2</fullName>
    </submittedName>
</protein>
<organism evidence="13 14">
    <name type="scientific">Dissostichus eleginoides</name>
    <name type="common">Patagonian toothfish</name>
    <name type="synonym">Dissostichus amissus</name>
    <dbReference type="NCBI Taxonomy" id="100907"/>
    <lineage>
        <taxon>Eukaryota</taxon>
        <taxon>Metazoa</taxon>
        <taxon>Chordata</taxon>
        <taxon>Craniata</taxon>
        <taxon>Vertebrata</taxon>
        <taxon>Euteleostomi</taxon>
        <taxon>Actinopterygii</taxon>
        <taxon>Neopterygii</taxon>
        <taxon>Teleostei</taxon>
        <taxon>Neoteleostei</taxon>
        <taxon>Acanthomorphata</taxon>
        <taxon>Eupercaria</taxon>
        <taxon>Perciformes</taxon>
        <taxon>Notothenioidei</taxon>
        <taxon>Nototheniidae</taxon>
        <taxon>Dissostichus</taxon>
    </lineage>
</organism>
<dbReference type="GO" id="GO:0071222">
    <property type="term" value="P:cellular response to lipopolysaccharide"/>
    <property type="evidence" value="ECO:0007669"/>
    <property type="project" value="TreeGrafter"/>
</dbReference>
<evidence type="ECO:0000256" key="10">
    <source>
        <dbReference type="ARBA" id="ARBA00023319"/>
    </source>
</evidence>
<dbReference type="InterPro" id="IPR007110">
    <property type="entry name" value="Ig-like_dom"/>
</dbReference>
<keyword evidence="8" id="KW-0675">Receptor</keyword>
<keyword evidence="5" id="KW-1133">Transmembrane helix</keyword>
<evidence type="ECO:0000313" key="13">
    <source>
        <dbReference type="EMBL" id="KAK1889860.1"/>
    </source>
</evidence>
<evidence type="ECO:0000256" key="6">
    <source>
        <dbReference type="ARBA" id="ARBA00023136"/>
    </source>
</evidence>
<keyword evidence="3" id="KW-0812">Transmembrane</keyword>
<evidence type="ECO:0000256" key="9">
    <source>
        <dbReference type="ARBA" id="ARBA00023180"/>
    </source>
</evidence>
<evidence type="ECO:0000256" key="1">
    <source>
        <dbReference type="ARBA" id="ARBA00004251"/>
    </source>
</evidence>
<dbReference type="SMART" id="SM00409">
    <property type="entry name" value="IG"/>
    <property type="match status" value="1"/>
</dbReference>
<dbReference type="InterPro" id="IPR036179">
    <property type="entry name" value="Ig-like_dom_sf"/>
</dbReference>
<evidence type="ECO:0000259" key="12">
    <source>
        <dbReference type="PROSITE" id="PS50835"/>
    </source>
</evidence>
<keyword evidence="6" id="KW-0472">Membrane</keyword>
<dbReference type="GO" id="GO:0031295">
    <property type="term" value="P:T cell costimulation"/>
    <property type="evidence" value="ECO:0007669"/>
    <property type="project" value="TreeGrafter"/>
</dbReference>
<name>A0AAD9BTU7_DISEL</name>
<keyword evidence="14" id="KW-1185">Reference proteome</keyword>
<dbReference type="EMBL" id="JASDAP010000016">
    <property type="protein sequence ID" value="KAK1889860.1"/>
    <property type="molecule type" value="Genomic_DNA"/>
</dbReference>
<dbReference type="PANTHER" id="PTHR25466:SF11">
    <property type="entry name" value="GALECTIN 17-RELATED"/>
    <property type="match status" value="1"/>
</dbReference>
<dbReference type="GO" id="GO:0042130">
    <property type="term" value="P:negative regulation of T cell proliferation"/>
    <property type="evidence" value="ECO:0007669"/>
    <property type="project" value="TreeGrafter"/>
</dbReference>
<gene>
    <name evidence="13" type="ORF">KUDE01_014535</name>
</gene>
<evidence type="ECO:0000313" key="14">
    <source>
        <dbReference type="Proteomes" id="UP001228049"/>
    </source>
</evidence>
<keyword evidence="9" id="KW-0325">Glycoprotein</keyword>
<dbReference type="InterPro" id="IPR051713">
    <property type="entry name" value="T-cell_Activation_Regulation"/>
</dbReference>
<dbReference type="GO" id="GO:0006955">
    <property type="term" value="P:immune response"/>
    <property type="evidence" value="ECO:0007669"/>
    <property type="project" value="TreeGrafter"/>
</dbReference>
<dbReference type="PROSITE" id="PS50835">
    <property type="entry name" value="IG_LIKE"/>
    <property type="match status" value="1"/>
</dbReference>
<sequence>MEPGVSGKKPRNDDVPQSKALQGRDPKGFRGQESREDDDNVQDAAVGEDVTLDCHVGSDLISSIKSVEWRFNHGVNVLVYRSKDFSLDDQGKQFRGRASGGDSWDFKTGKLPVKIKPLQESDAGIYSCYVSTGKDPKEFLSIKLNVNEAGDKDKQAKDQTVREETKKRAKKEKIIGINTASK</sequence>
<dbReference type="GO" id="GO:0007166">
    <property type="term" value="P:cell surface receptor signaling pathway"/>
    <property type="evidence" value="ECO:0007669"/>
    <property type="project" value="TreeGrafter"/>
</dbReference>
<keyword evidence="7" id="KW-1015">Disulfide bond</keyword>
<keyword evidence="4" id="KW-0732">Signal</keyword>
<dbReference type="AlphaFoldDB" id="A0AAD9BTU7"/>
<feature type="compositionally biased region" description="Basic and acidic residues" evidence="11">
    <location>
        <begin position="10"/>
        <end position="34"/>
    </location>
</feature>
<keyword evidence="2" id="KW-1003">Cell membrane</keyword>
<dbReference type="Gene3D" id="2.60.40.10">
    <property type="entry name" value="Immunoglobulins"/>
    <property type="match status" value="1"/>
</dbReference>
<feature type="domain" description="Ig-like" evidence="12">
    <location>
        <begin position="16"/>
        <end position="141"/>
    </location>
</feature>
<dbReference type="GO" id="GO:0042102">
    <property type="term" value="P:positive regulation of T cell proliferation"/>
    <property type="evidence" value="ECO:0007669"/>
    <property type="project" value="TreeGrafter"/>
</dbReference>